<evidence type="ECO:0000256" key="4">
    <source>
        <dbReference type="ARBA" id="ARBA00022642"/>
    </source>
</evidence>
<evidence type="ECO:0000313" key="14">
    <source>
        <dbReference type="Proteomes" id="UP000603141"/>
    </source>
</evidence>
<keyword evidence="5 11" id="KW-0808">Transferase</keyword>
<dbReference type="Proteomes" id="UP000603141">
    <property type="component" value="Unassembled WGS sequence"/>
</dbReference>
<evidence type="ECO:0000256" key="5">
    <source>
        <dbReference type="ARBA" id="ARBA00022679"/>
    </source>
</evidence>
<proteinExistence type="inferred from homology"/>
<evidence type="ECO:0000313" key="13">
    <source>
        <dbReference type="EMBL" id="MBK1880905.1"/>
    </source>
</evidence>
<organism evidence="13 14">
    <name type="scientific">Luteolibacter pohnpeiensis</name>
    <dbReference type="NCBI Taxonomy" id="454153"/>
    <lineage>
        <taxon>Bacteria</taxon>
        <taxon>Pseudomonadati</taxon>
        <taxon>Verrucomicrobiota</taxon>
        <taxon>Verrucomicrobiia</taxon>
        <taxon>Verrucomicrobiales</taxon>
        <taxon>Verrucomicrobiaceae</taxon>
        <taxon>Luteolibacter</taxon>
    </lineage>
</organism>
<protein>
    <recommendedName>
        <fullName evidence="11">Probable nicotinate-nucleotide adenylyltransferase</fullName>
        <ecNumber evidence="11">2.7.7.18</ecNumber>
    </recommendedName>
    <alternativeName>
        <fullName evidence="11">Deamido-NAD(+) diphosphorylase</fullName>
    </alternativeName>
    <alternativeName>
        <fullName evidence="11">Deamido-NAD(+) pyrophosphorylase</fullName>
    </alternativeName>
    <alternativeName>
        <fullName evidence="11">Nicotinate mononucleotide adenylyltransferase</fullName>
        <shortName evidence="11">NaMN adenylyltransferase</shortName>
    </alternativeName>
</protein>
<evidence type="ECO:0000256" key="2">
    <source>
        <dbReference type="ARBA" id="ARBA00005019"/>
    </source>
</evidence>
<keyword evidence="9 11" id="KW-0520">NAD</keyword>
<evidence type="ECO:0000256" key="8">
    <source>
        <dbReference type="ARBA" id="ARBA00022840"/>
    </source>
</evidence>
<evidence type="ECO:0000256" key="10">
    <source>
        <dbReference type="ARBA" id="ARBA00048721"/>
    </source>
</evidence>
<keyword evidence="4 11" id="KW-0662">Pyridine nucleotide biosynthesis</keyword>
<dbReference type="RefSeq" id="WP_200266561.1">
    <property type="nucleotide sequence ID" value="NZ_JAENIJ010000001.1"/>
</dbReference>
<evidence type="ECO:0000256" key="6">
    <source>
        <dbReference type="ARBA" id="ARBA00022695"/>
    </source>
</evidence>
<dbReference type="EMBL" id="JAENIJ010000001">
    <property type="protein sequence ID" value="MBK1880905.1"/>
    <property type="molecule type" value="Genomic_DNA"/>
</dbReference>
<dbReference type="InterPro" id="IPR014729">
    <property type="entry name" value="Rossmann-like_a/b/a_fold"/>
</dbReference>
<keyword evidence="6 11" id="KW-0548">Nucleotidyltransferase</keyword>
<dbReference type="PANTHER" id="PTHR39321:SF3">
    <property type="entry name" value="PHOSPHOPANTETHEINE ADENYLYLTRANSFERASE"/>
    <property type="match status" value="1"/>
</dbReference>
<dbReference type="AlphaFoldDB" id="A0A934S478"/>
<dbReference type="NCBIfam" id="TIGR00125">
    <property type="entry name" value="cyt_tran_rel"/>
    <property type="match status" value="1"/>
</dbReference>
<evidence type="ECO:0000256" key="3">
    <source>
        <dbReference type="ARBA" id="ARBA00009014"/>
    </source>
</evidence>
<dbReference type="GO" id="GO:0005524">
    <property type="term" value="F:ATP binding"/>
    <property type="evidence" value="ECO:0007669"/>
    <property type="project" value="UniProtKB-KW"/>
</dbReference>
<dbReference type="CDD" id="cd02165">
    <property type="entry name" value="NMNAT"/>
    <property type="match status" value="1"/>
</dbReference>
<evidence type="ECO:0000256" key="1">
    <source>
        <dbReference type="ARBA" id="ARBA00002324"/>
    </source>
</evidence>
<dbReference type="InterPro" id="IPR005248">
    <property type="entry name" value="NadD/NMNAT"/>
</dbReference>
<dbReference type="NCBIfam" id="TIGR00482">
    <property type="entry name" value="nicotinate (nicotinamide) nucleotide adenylyltransferase"/>
    <property type="match status" value="1"/>
</dbReference>
<feature type="domain" description="Cytidyltransferase-like" evidence="12">
    <location>
        <begin position="10"/>
        <end position="165"/>
    </location>
</feature>
<dbReference type="EC" id="2.7.7.18" evidence="11"/>
<dbReference type="Gene3D" id="3.40.50.620">
    <property type="entry name" value="HUPs"/>
    <property type="match status" value="1"/>
</dbReference>
<comment type="similarity">
    <text evidence="3 11">Belongs to the NadD family.</text>
</comment>
<evidence type="ECO:0000259" key="12">
    <source>
        <dbReference type="Pfam" id="PF01467"/>
    </source>
</evidence>
<keyword evidence="7 11" id="KW-0547">Nucleotide-binding</keyword>
<dbReference type="HAMAP" id="MF_00244">
    <property type="entry name" value="NaMN_adenylyltr"/>
    <property type="match status" value="1"/>
</dbReference>
<reference evidence="13" key="1">
    <citation type="submission" date="2021-01" db="EMBL/GenBank/DDBJ databases">
        <title>Modified the classification status of verrucomicrobia.</title>
        <authorList>
            <person name="Feng X."/>
        </authorList>
    </citation>
    <scope>NUCLEOTIDE SEQUENCE</scope>
    <source>
        <strain evidence="13">KCTC 22041</strain>
    </source>
</reference>
<name>A0A934S478_9BACT</name>
<comment type="caution">
    <text evidence="13">The sequence shown here is derived from an EMBL/GenBank/DDBJ whole genome shotgun (WGS) entry which is preliminary data.</text>
</comment>
<gene>
    <name evidence="11 13" type="primary">nadD</name>
    <name evidence="13" type="ORF">JIN85_00680</name>
</gene>
<dbReference type="GO" id="GO:0009435">
    <property type="term" value="P:NAD+ biosynthetic process"/>
    <property type="evidence" value="ECO:0007669"/>
    <property type="project" value="UniProtKB-UniRule"/>
</dbReference>
<evidence type="ECO:0000256" key="11">
    <source>
        <dbReference type="HAMAP-Rule" id="MF_00244"/>
    </source>
</evidence>
<accession>A0A934S478</accession>
<comment type="function">
    <text evidence="1 11">Catalyzes the reversible adenylation of nicotinate mononucleotide (NaMN) to nicotinic acid adenine dinucleotide (NaAD).</text>
</comment>
<sequence>MSTLPRKIALFGGTFDPVHLGHLHLATLAWEALGLDEVRFIPCKISPHKTGTHPASPEDRLKMLQLATADLPWAVVDDIELTSGTPNFSYRTAEEIQRQQPDAELYWIMGGDQWAALPRWKHPEKLAAIVQFIVLARDDAPAPREGFRFHLVHGEHPASATQIREAIAAGRSSDDLPRTVAAYIRDHGLYPFSPG</sequence>
<dbReference type="Pfam" id="PF01467">
    <property type="entry name" value="CTP_transf_like"/>
    <property type="match status" value="1"/>
</dbReference>
<dbReference type="InterPro" id="IPR004821">
    <property type="entry name" value="Cyt_trans-like"/>
</dbReference>
<keyword evidence="8 11" id="KW-0067">ATP-binding</keyword>
<dbReference type="SUPFAM" id="SSF52374">
    <property type="entry name" value="Nucleotidylyl transferase"/>
    <property type="match status" value="1"/>
</dbReference>
<comment type="pathway">
    <text evidence="2 11">Cofactor biosynthesis; NAD(+) biosynthesis; deamido-NAD(+) from nicotinate D-ribonucleotide: step 1/1.</text>
</comment>
<keyword evidence="14" id="KW-1185">Reference proteome</keyword>
<evidence type="ECO:0000256" key="7">
    <source>
        <dbReference type="ARBA" id="ARBA00022741"/>
    </source>
</evidence>
<comment type="catalytic activity">
    <reaction evidence="10 11">
        <text>nicotinate beta-D-ribonucleotide + ATP + H(+) = deamido-NAD(+) + diphosphate</text>
        <dbReference type="Rhea" id="RHEA:22860"/>
        <dbReference type="ChEBI" id="CHEBI:15378"/>
        <dbReference type="ChEBI" id="CHEBI:30616"/>
        <dbReference type="ChEBI" id="CHEBI:33019"/>
        <dbReference type="ChEBI" id="CHEBI:57502"/>
        <dbReference type="ChEBI" id="CHEBI:58437"/>
        <dbReference type="EC" id="2.7.7.18"/>
    </reaction>
</comment>
<dbReference type="PANTHER" id="PTHR39321">
    <property type="entry name" value="NICOTINATE-NUCLEOTIDE ADENYLYLTRANSFERASE-RELATED"/>
    <property type="match status" value="1"/>
</dbReference>
<evidence type="ECO:0000256" key="9">
    <source>
        <dbReference type="ARBA" id="ARBA00023027"/>
    </source>
</evidence>
<dbReference type="GO" id="GO:0004515">
    <property type="term" value="F:nicotinate-nucleotide adenylyltransferase activity"/>
    <property type="evidence" value="ECO:0007669"/>
    <property type="project" value="UniProtKB-UniRule"/>
</dbReference>